<evidence type="ECO:0000259" key="6">
    <source>
        <dbReference type="PROSITE" id="PS51762"/>
    </source>
</evidence>
<dbReference type="InterPro" id="IPR000757">
    <property type="entry name" value="Beta-glucanase-like"/>
</dbReference>
<dbReference type="SUPFAM" id="SSF49899">
    <property type="entry name" value="Concanavalin A-like lectins/glucanases"/>
    <property type="match status" value="1"/>
</dbReference>
<feature type="signal peptide" evidence="5">
    <location>
        <begin position="1"/>
        <end position="18"/>
    </location>
</feature>
<organism evidence="7 8">
    <name type="scientific">Congregibacter brevis</name>
    <dbReference type="NCBI Taxonomy" id="3081201"/>
    <lineage>
        <taxon>Bacteria</taxon>
        <taxon>Pseudomonadati</taxon>
        <taxon>Pseudomonadota</taxon>
        <taxon>Gammaproteobacteria</taxon>
        <taxon>Cellvibrionales</taxon>
        <taxon>Halieaceae</taxon>
        <taxon>Congregibacter</taxon>
    </lineage>
</organism>
<name>A0ABZ0IBX3_9GAMM</name>
<dbReference type="PROSITE" id="PS51762">
    <property type="entry name" value="GH16_2"/>
    <property type="match status" value="1"/>
</dbReference>
<dbReference type="Pfam" id="PF00722">
    <property type="entry name" value="Glyco_hydro_16"/>
    <property type="match status" value="1"/>
</dbReference>
<evidence type="ECO:0000256" key="2">
    <source>
        <dbReference type="ARBA" id="ARBA00022729"/>
    </source>
</evidence>
<protein>
    <submittedName>
        <fullName evidence="7">Family 16 glycosylhydrolase</fullName>
    </submittedName>
</protein>
<dbReference type="EMBL" id="CP136865">
    <property type="protein sequence ID" value="WOJ97017.1"/>
    <property type="molecule type" value="Genomic_DNA"/>
</dbReference>
<feature type="chain" id="PRO_5046055917" evidence="5">
    <location>
        <begin position="19"/>
        <end position="314"/>
    </location>
</feature>
<accession>A0ABZ0IBX3</accession>
<comment type="similarity">
    <text evidence="1">Belongs to the glycosyl hydrolase 16 family.</text>
</comment>
<dbReference type="PANTHER" id="PTHR10963">
    <property type="entry name" value="GLYCOSYL HYDROLASE-RELATED"/>
    <property type="match status" value="1"/>
</dbReference>
<keyword evidence="2 5" id="KW-0732">Signal</keyword>
<dbReference type="Proteomes" id="UP001626549">
    <property type="component" value="Chromosome"/>
</dbReference>
<dbReference type="PANTHER" id="PTHR10963:SF22">
    <property type="entry name" value="GLYCOSIDASE CRH2-RELATED"/>
    <property type="match status" value="1"/>
</dbReference>
<sequence length="314" mass="35769">MQIAPALLLIAIAAPTLADLPQAYPGYTGVYRGFSLVLDDRFDSFNNAVWYSGDGAVGKEAMCRFQDQGTRITGGNLELIVDKRHVPGGWSEDHQKLKDPYDYVCGEVRTRPGKRILYGRVETRMRAPDRQSASGYISSLFTYVNEGNRQFDREWEEIDIELEGGRPDAFQANLIYGLDAEAWSETRRFGAWEHKIDVGPVDTWRVFAIEWLPKSIKWFVDGKLIKTLSAADIDCDPSCIPPQQLPTPIPDTPADVMINFWIPNDDIEDIFGGNKDRNEYPMRSRYDWLRIYQYDAQPLENWAEQAAQIMGADD</sequence>
<dbReference type="Gene3D" id="2.60.120.200">
    <property type="match status" value="1"/>
</dbReference>
<keyword evidence="4" id="KW-0326">Glycosidase</keyword>
<dbReference type="InterPro" id="IPR013320">
    <property type="entry name" value="ConA-like_dom_sf"/>
</dbReference>
<evidence type="ECO:0000256" key="4">
    <source>
        <dbReference type="ARBA" id="ARBA00023295"/>
    </source>
</evidence>
<evidence type="ECO:0000256" key="5">
    <source>
        <dbReference type="SAM" id="SignalP"/>
    </source>
</evidence>
<keyword evidence="3" id="KW-0378">Hydrolase</keyword>
<proteinExistence type="inferred from homology"/>
<feature type="domain" description="GH16" evidence="6">
    <location>
        <begin position="15"/>
        <end position="297"/>
    </location>
</feature>
<dbReference type="RefSeq" id="WP_407327703.1">
    <property type="nucleotide sequence ID" value="NZ_CP136865.1"/>
</dbReference>
<evidence type="ECO:0000256" key="1">
    <source>
        <dbReference type="ARBA" id="ARBA00006865"/>
    </source>
</evidence>
<evidence type="ECO:0000313" key="8">
    <source>
        <dbReference type="Proteomes" id="UP001626549"/>
    </source>
</evidence>
<evidence type="ECO:0000313" key="7">
    <source>
        <dbReference type="EMBL" id="WOJ97017.1"/>
    </source>
</evidence>
<reference evidence="7 8" key="1">
    <citation type="submission" date="2023-10" db="EMBL/GenBank/DDBJ databases">
        <title>Two novel species belonging to the OM43/NOR5 clade.</title>
        <authorList>
            <person name="Park M."/>
        </authorList>
    </citation>
    <scope>NUCLEOTIDE SEQUENCE [LARGE SCALE GENOMIC DNA]</scope>
    <source>
        <strain evidence="7 8">IMCC45268</strain>
    </source>
</reference>
<evidence type="ECO:0000256" key="3">
    <source>
        <dbReference type="ARBA" id="ARBA00022801"/>
    </source>
</evidence>
<keyword evidence="8" id="KW-1185">Reference proteome</keyword>
<gene>
    <name evidence="7" type="ORF">R0137_00245</name>
</gene>
<dbReference type="InterPro" id="IPR050546">
    <property type="entry name" value="Glycosyl_Hydrlase_16"/>
</dbReference>